<protein>
    <recommendedName>
        <fullName evidence="8">HTH gntR-type domain-containing protein</fullName>
    </recommendedName>
</protein>
<comment type="cofactor">
    <cofactor evidence="1">
        <name>pyridoxal 5'-phosphate</name>
        <dbReference type="ChEBI" id="CHEBI:597326"/>
    </cofactor>
</comment>
<dbReference type="InterPro" id="IPR015424">
    <property type="entry name" value="PyrdxlP-dep_Trfase"/>
</dbReference>
<dbReference type="SMART" id="SM00345">
    <property type="entry name" value="HTH_GNTR"/>
    <property type="match status" value="1"/>
</dbReference>
<organism evidence="9 10">
    <name type="scientific">Bacillus subtilis</name>
    <dbReference type="NCBI Taxonomy" id="1423"/>
    <lineage>
        <taxon>Bacteria</taxon>
        <taxon>Bacillati</taxon>
        <taxon>Bacillota</taxon>
        <taxon>Bacilli</taxon>
        <taxon>Bacillales</taxon>
        <taxon>Bacillaceae</taxon>
        <taxon>Bacillus</taxon>
    </lineage>
</organism>
<evidence type="ECO:0000256" key="5">
    <source>
        <dbReference type="ARBA" id="ARBA00023015"/>
    </source>
</evidence>
<comment type="caution">
    <text evidence="9">The sequence shown here is derived from an EMBL/GenBank/DDBJ whole genome shotgun (WGS) entry which is preliminary data.</text>
</comment>
<dbReference type="Pfam" id="PF00155">
    <property type="entry name" value="Aminotran_1_2"/>
    <property type="match status" value="1"/>
</dbReference>
<dbReference type="CDD" id="cd00609">
    <property type="entry name" value="AAT_like"/>
    <property type="match status" value="1"/>
</dbReference>
<evidence type="ECO:0000256" key="7">
    <source>
        <dbReference type="ARBA" id="ARBA00023163"/>
    </source>
</evidence>
<dbReference type="InterPro" id="IPR015421">
    <property type="entry name" value="PyrdxlP-dep_Trfase_major"/>
</dbReference>
<dbReference type="PANTHER" id="PTHR46577:SF1">
    <property type="entry name" value="HTH-TYPE TRANSCRIPTIONAL REGULATORY PROTEIN GABR"/>
    <property type="match status" value="1"/>
</dbReference>
<evidence type="ECO:0000256" key="6">
    <source>
        <dbReference type="ARBA" id="ARBA00023125"/>
    </source>
</evidence>
<dbReference type="AlphaFoldDB" id="A0A0D1KSK1"/>
<keyword evidence="5" id="KW-0805">Transcription regulation</keyword>
<dbReference type="GO" id="GO:0030170">
    <property type="term" value="F:pyridoxal phosphate binding"/>
    <property type="evidence" value="ECO:0007669"/>
    <property type="project" value="InterPro"/>
</dbReference>
<keyword evidence="3" id="KW-0808">Transferase</keyword>
<dbReference type="CDD" id="cd07377">
    <property type="entry name" value="WHTH_GntR"/>
    <property type="match status" value="1"/>
</dbReference>
<keyword evidence="6" id="KW-0238">DNA-binding</keyword>
<dbReference type="Proteomes" id="UP000032247">
    <property type="component" value="Unassembled WGS sequence"/>
</dbReference>
<keyword evidence="3" id="KW-0032">Aminotransferase</keyword>
<proteinExistence type="inferred from homology"/>
<dbReference type="InterPro" id="IPR000524">
    <property type="entry name" value="Tscrpt_reg_HTH_GntR"/>
</dbReference>
<dbReference type="InterPro" id="IPR036390">
    <property type="entry name" value="WH_DNA-bd_sf"/>
</dbReference>
<dbReference type="PATRIC" id="fig|1423.173.peg.772"/>
<sequence length="469" mass="52787">MDITPFLDKKSKTPLYEQLYTFFKQEISHGRITKGTRLPSKRRLSSLLDVSTATIERAYEQLTAEGYVKSKPKIGWFAAEVEPGFPTAPDHFQQSVQPGLHEKNAPAIDFHQGSVDPTLFPFNAWRKSIVKSLERYSGLFHTSGDPQGEYELRHMIARFVRLSRGVNCEPGQIIIGAGTTVLLQILCLSLKPGTKIGFEEPGFHRSRRMFEANHMDVTPICSDPEGVLPDELYRQNPYLMYTTPSHQFPIGTIMTITRRQELLAWAAETNSFIIEDDYDGEFRYSGHPIPSLQGLDPNGRVIYLGTFSKSLLPSLRLSFMIVPPELMEPIQNNAQLMKQTVSAHSQLALADFIETGEWQKHINRMRSLYRKKHAILLEAIRSELGNTVEILGKNSGLHILLRLLFPASEDEAIQAAADHGVTIYPVSPSYKEQTPFASVLIGYGGLSEEDIRLGIQKLKTAWAPLISTY</sequence>
<evidence type="ECO:0000313" key="9">
    <source>
        <dbReference type="EMBL" id="KIU11890.1"/>
    </source>
</evidence>
<reference evidence="9 10" key="1">
    <citation type="submission" date="2014-12" db="EMBL/GenBank/DDBJ databases">
        <title>Comparative genome analysis of Bacillus coagulans HM-08, Clostridium butyricum HM-68, Bacillus subtilis HM-66 and Bacillus licheniformis BL-09.</title>
        <authorList>
            <person name="Zhang H."/>
        </authorList>
    </citation>
    <scope>NUCLEOTIDE SEQUENCE [LARGE SCALE GENOMIC DNA]</scope>
    <source>
        <strain evidence="9 10">HM-66</strain>
    </source>
</reference>
<evidence type="ECO:0000256" key="1">
    <source>
        <dbReference type="ARBA" id="ARBA00001933"/>
    </source>
</evidence>
<dbReference type="Gene3D" id="1.10.10.10">
    <property type="entry name" value="Winged helix-like DNA-binding domain superfamily/Winged helix DNA-binding domain"/>
    <property type="match status" value="1"/>
</dbReference>
<dbReference type="STRING" id="483913.AN935_04955"/>
<dbReference type="Pfam" id="PF00392">
    <property type="entry name" value="GntR"/>
    <property type="match status" value="1"/>
</dbReference>
<dbReference type="GO" id="GO:0003677">
    <property type="term" value="F:DNA binding"/>
    <property type="evidence" value="ECO:0007669"/>
    <property type="project" value="UniProtKB-KW"/>
</dbReference>
<keyword evidence="7" id="KW-0804">Transcription</keyword>
<comment type="similarity">
    <text evidence="2">In the C-terminal section; belongs to the class-I pyridoxal-phosphate-dependent aminotransferase family.</text>
</comment>
<dbReference type="EMBL" id="JXBC01000002">
    <property type="protein sequence ID" value="KIU11890.1"/>
    <property type="molecule type" value="Genomic_DNA"/>
</dbReference>
<dbReference type="GO" id="GO:0003700">
    <property type="term" value="F:DNA-binding transcription factor activity"/>
    <property type="evidence" value="ECO:0007669"/>
    <property type="project" value="InterPro"/>
</dbReference>
<dbReference type="PANTHER" id="PTHR46577">
    <property type="entry name" value="HTH-TYPE TRANSCRIPTIONAL REGULATORY PROTEIN GABR"/>
    <property type="match status" value="1"/>
</dbReference>
<dbReference type="GO" id="GO:0008483">
    <property type="term" value="F:transaminase activity"/>
    <property type="evidence" value="ECO:0007669"/>
    <property type="project" value="UniProtKB-KW"/>
</dbReference>
<gene>
    <name evidence="9" type="ORF">SC09_Contig19orf00166</name>
</gene>
<dbReference type="SUPFAM" id="SSF46785">
    <property type="entry name" value="Winged helix' DNA-binding domain"/>
    <property type="match status" value="1"/>
</dbReference>
<dbReference type="InterPro" id="IPR036388">
    <property type="entry name" value="WH-like_DNA-bd_sf"/>
</dbReference>
<evidence type="ECO:0000256" key="2">
    <source>
        <dbReference type="ARBA" id="ARBA00005384"/>
    </source>
</evidence>
<accession>A0A0D1KSK1</accession>
<dbReference type="InterPro" id="IPR004839">
    <property type="entry name" value="Aminotransferase_I/II_large"/>
</dbReference>
<dbReference type="Gene3D" id="3.40.640.10">
    <property type="entry name" value="Type I PLP-dependent aspartate aminotransferase-like (Major domain)"/>
    <property type="match status" value="1"/>
</dbReference>
<keyword evidence="4" id="KW-0663">Pyridoxal phosphate</keyword>
<name>A0A0D1KSK1_BACIU</name>
<dbReference type="InterPro" id="IPR051446">
    <property type="entry name" value="HTH_trans_reg/aminotransferase"/>
</dbReference>
<feature type="domain" description="HTH gntR-type" evidence="8">
    <location>
        <begin position="13"/>
        <end position="81"/>
    </location>
</feature>
<evidence type="ECO:0000313" key="10">
    <source>
        <dbReference type="Proteomes" id="UP000032247"/>
    </source>
</evidence>
<dbReference type="PROSITE" id="PS50949">
    <property type="entry name" value="HTH_GNTR"/>
    <property type="match status" value="1"/>
</dbReference>
<evidence type="ECO:0000259" key="8">
    <source>
        <dbReference type="PROSITE" id="PS50949"/>
    </source>
</evidence>
<evidence type="ECO:0000256" key="4">
    <source>
        <dbReference type="ARBA" id="ARBA00022898"/>
    </source>
</evidence>
<evidence type="ECO:0000256" key="3">
    <source>
        <dbReference type="ARBA" id="ARBA00022576"/>
    </source>
</evidence>
<dbReference type="SUPFAM" id="SSF53383">
    <property type="entry name" value="PLP-dependent transferases"/>
    <property type="match status" value="1"/>
</dbReference>